<dbReference type="Proteomes" id="UP000317982">
    <property type="component" value="Unassembled WGS sequence"/>
</dbReference>
<name>A0A545AWQ9_9ACTN</name>
<feature type="region of interest" description="Disordered" evidence="5">
    <location>
        <begin position="1"/>
        <end position="36"/>
    </location>
</feature>
<dbReference type="PANTHER" id="PTHR30055:SF234">
    <property type="entry name" value="HTH-TYPE TRANSCRIPTIONAL REGULATOR BETI"/>
    <property type="match status" value="1"/>
</dbReference>
<keyword evidence="8" id="KW-1185">Reference proteome</keyword>
<dbReference type="GO" id="GO:0003700">
    <property type="term" value="F:DNA-binding transcription factor activity"/>
    <property type="evidence" value="ECO:0007669"/>
    <property type="project" value="TreeGrafter"/>
</dbReference>
<evidence type="ECO:0000259" key="6">
    <source>
        <dbReference type="PROSITE" id="PS50977"/>
    </source>
</evidence>
<dbReference type="PANTHER" id="PTHR30055">
    <property type="entry name" value="HTH-TYPE TRANSCRIPTIONAL REGULATOR RUTR"/>
    <property type="match status" value="1"/>
</dbReference>
<protein>
    <submittedName>
        <fullName evidence="7">TetR/AcrR family transcriptional regulator</fullName>
    </submittedName>
</protein>
<dbReference type="EMBL" id="VIRS01000004">
    <property type="protein sequence ID" value="TQS45762.1"/>
    <property type="molecule type" value="Genomic_DNA"/>
</dbReference>
<dbReference type="OrthoDB" id="9816296at2"/>
<organism evidence="7 8">
    <name type="scientific">Cryptosporangium phraense</name>
    <dbReference type="NCBI Taxonomy" id="2593070"/>
    <lineage>
        <taxon>Bacteria</taxon>
        <taxon>Bacillati</taxon>
        <taxon>Actinomycetota</taxon>
        <taxon>Actinomycetes</taxon>
        <taxon>Cryptosporangiales</taxon>
        <taxon>Cryptosporangiaceae</taxon>
        <taxon>Cryptosporangium</taxon>
    </lineage>
</organism>
<evidence type="ECO:0000313" key="8">
    <source>
        <dbReference type="Proteomes" id="UP000317982"/>
    </source>
</evidence>
<accession>A0A545AWQ9</accession>
<gene>
    <name evidence="7" type="ORF">FL583_08630</name>
</gene>
<dbReference type="SUPFAM" id="SSF46689">
    <property type="entry name" value="Homeodomain-like"/>
    <property type="match status" value="1"/>
</dbReference>
<dbReference type="InterPro" id="IPR050109">
    <property type="entry name" value="HTH-type_TetR-like_transc_reg"/>
</dbReference>
<evidence type="ECO:0000313" key="7">
    <source>
        <dbReference type="EMBL" id="TQS45762.1"/>
    </source>
</evidence>
<dbReference type="InterPro" id="IPR009057">
    <property type="entry name" value="Homeodomain-like_sf"/>
</dbReference>
<proteinExistence type="predicted"/>
<evidence type="ECO:0000256" key="2">
    <source>
        <dbReference type="ARBA" id="ARBA00023125"/>
    </source>
</evidence>
<evidence type="ECO:0000256" key="3">
    <source>
        <dbReference type="ARBA" id="ARBA00023163"/>
    </source>
</evidence>
<evidence type="ECO:0000256" key="4">
    <source>
        <dbReference type="PROSITE-ProRule" id="PRU00335"/>
    </source>
</evidence>
<feature type="domain" description="HTH tetR-type" evidence="6">
    <location>
        <begin position="46"/>
        <end position="106"/>
    </location>
</feature>
<dbReference type="GO" id="GO:0000976">
    <property type="term" value="F:transcription cis-regulatory region binding"/>
    <property type="evidence" value="ECO:0007669"/>
    <property type="project" value="TreeGrafter"/>
</dbReference>
<sequence length="235" mass="25309">MSSTGLTPKRGLVPGSESVHTGLTVGSSGPIAEPPQEPLVPYVSSAVRRRQIVLAARRVVEREGLSRASLRAVADEAGIALSTLQHVFSTREALLGAVVEELLFVQSHNPTPLGTPDQPFAEWLSETLQALWEYVIRASPESQLGRLEVTLYAVRTGLTRELARWQSDRIQLWAGKTAALSSWNLRIPVDQVARLVMAMLDGLLLQYLADPDPGRAADDLRHAAQAVAAVAAAPA</sequence>
<evidence type="ECO:0000256" key="1">
    <source>
        <dbReference type="ARBA" id="ARBA00023015"/>
    </source>
</evidence>
<keyword evidence="1" id="KW-0805">Transcription regulation</keyword>
<keyword evidence="3" id="KW-0804">Transcription</keyword>
<comment type="caution">
    <text evidence="7">The sequence shown here is derived from an EMBL/GenBank/DDBJ whole genome shotgun (WGS) entry which is preliminary data.</text>
</comment>
<keyword evidence="2 4" id="KW-0238">DNA-binding</keyword>
<dbReference type="InParanoid" id="A0A545AWQ9"/>
<dbReference type="Pfam" id="PF00440">
    <property type="entry name" value="TetR_N"/>
    <property type="match status" value="1"/>
</dbReference>
<dbReference type="AlphaFoldDB" id="A0A545AWQ9"/>
<dbReference type="PROSITE" id="PS50977">
    <property type="entry name" value="HTH_TETR_2"/>
    <property type="match status" value="1"/>
</dbReference>
<evidence type="ECO:0000256" key="5">
    <source>
        <dbReference type="SAM" id="MobiDB-lite"/>
    </source>
</evidence>
<dbReference type="Gene3D" id="1.10.357.10">
    <property type="entry name" value="Tetracycline Repressor, domain 2"/>
    <property type="match status" value="1"/>
</dbReference>
<feature type="DNA-binding region" description="H-T-H motif" evidence="4">
    <location>
        <begin position="69"/>
        <end position="88"/>
    </location>
</feature>
<dbReference type="InterPro" id="IPR041583">
    <property type="entry name" value="TetR_C_31"/>
</dbReference>
<dbReference type="InterPro" id="IPR001647">
    <property type="entry name" value="HTH_TetR"/>
</dbReference>
<feature type="compositionally biased region" description="Polar residues" evidence="5">
    <location>
        <begin position="18"/>
        <end position="27"/>
    </location>
</feature>
<reference evidence="7 8" key="1">
    <citation type="submission" date="2019-07" db="EMBL/GenBank/DDBJ databases">
        <title>Cryptosporangium phraense sp. nov., isolated from plant litter.</title>
        <authorList>
            <person name="Suriyachadkun C."/>
        </authorList>
    </citation>
    <scope>NUCLEOTIDE SEQUENCE [LARGE SCALE GENOMIC DNA]</scope>
    <source>
        <strain evidence="7 8">A-T 5661</strain>
    </source>
</reference>
<dbReference type="Pfam" id="PF17940">
    <property type="entry name" value="TetR_C_31"/>
    <property type="match status" value="1"/>
</dbReference>